<keyword evidence="3" id="KW-1185">Reference proteome</keyword>
<feature type="compositionally biased region" description="Polar residues" evidence="1">
    <location>
        <begin position="32"/>
        <end position="55"/>
    </location>
</feature>
<reference evidence="2 3" key="1">
    <citation type="submission" date="2019-03" db="EMBL/GenBank/DDBJ databases">
        <title>First draft genome of Liparis tanakae, snailfish: a comprehensive survey of snailfish specific genes.</title>
        <authorList>
            <person name="Kim W."/>
            <person name="Song I."/>
            <person name="Jeong J.-H."/>
            <person name="Kim D."/>
            <person name="Kim S."/>
            <person name="Ryu S."/>
            <person name="Song J.Y."/>
            <person name="Lee S.K."/>
        </authorList>
    </citation>
    <scope>NUCLEOTIDE SEQUENCE [LARGE SCALE GENOMIC DNA]</scope>
    <source>
        <tissue evidence="2">Muscle</tissue>
    </source>
</reference>
<proteinExistence type="predicted"/>
<organism evidence="2 3">
    <name type="scientific">Liparis tanakae</name>
    <name type="common">Tanaka's snailfish</name>
    <dbReference type="NCBI Taxonomy" id="230148"/>
    <lineage>
        <taxon>Eukaryota</taxon>
        <taxon>Metazoa</taxon>
        <taxon>Chordata</taxon>
        <taxon>Craniata</taxon>
        <taxon>Vertebrata</taxon>
        <taxon>Euteleostomi</taxon>
        <taxon>Actinopterygii</taxon>
        <taxon>Neopterygii</taxon>
        <taxon>Teleostei</taxon>
        <taxon>Neoteleostei</taxon>
        <taxon>Acanthomorphata</taxon>
        <taxon>Eupercaria</taxon>
        <taxon>Perciformes</taxon>
        <taxon>Cottioidei</taxon>
        <taxon>Cottales</taxon>
        <taxon>Liparidae</taxon>
        <taxon>Liparis</taxon>
    </lineage>
</organism>
<dbReference type="EMBL" id="SRLO01000263">
    <property type="protein sequence ID" value="TNN63904.1"/>
    <property type="molecule type" value="Genomic_DNA"/>
</dbReference>
<name>A0A4Z2HG53_9TELE</name>
<dbReference type="OrthoDB" id="8911205at2759"/>
<evidence type="ECO:0000256" key="1">
    <source>
        <dbReference type="SAM" id="MobiDB-lite"/>
    </source>
</evidence>
<evidence type="ECO:0000313" key="2">
    <source>
        <dbReference type="EMBL" id="TNN63904.1"/>
    </source>
</evidence>
<protein>
    <submittedName>
        <fullName evidence="2">Uncharacterized protein</fullName>
    </submittedName>
</protein>
<dbReference type="AlphaFoldDB" id="A0A4Z2HG53"/>
<dbReference type="Proteomes" id="UP000314294">
    <property type="component" value="Unassembled WGS sequence"/>
</dbReference>
<evidence type="ECO:0000313" key="3">
    <source>
        <dbReference type="Proteomes" id="UP000314294"/>
    </source>
</evidence>
<comment type="caution">
    <text evidence="2">The sequence shown here is derived from an EMBL/GenBank/DDBJ whole genome shotgun (WGS) entry which is preliminary data.</text>
</comment>
<accession>A0A4Z2HG53</accession>
<feature type="region of interest" description="Disordered" evidence="1">
    <location>
        <begin position="32"/>
        <end position="75"/>
    </location>
</feature>
<gene>
    <name evidence="2" type="ORF">EYF80_025898</name>
</gene>
<sequence length="75" mass="8289">MRITTLPLQPRFLASLDKHYDKLMEVAGGQSFLSQRTEPSRQTHTAHGSDASAQVSPCARSRPSYTQPAGKPYET</sequence>